<organism evidence="3 4">
    <name type="scientific">Croceicoccus esteveae</name>
    <dbReference type="NCBI Taxonomy" id="3075597"/>
    <lineage>
        <taxon>Bacteria</taxon>
        <taxon>Pseudomonadati</taxon>
        <taxon>Pseudomonadota</taxon>
        <taxon>Alphaproteobacteria</taxon>
        <taxon>Sphingomonadales</taxon>
        <taxon>Erythrobacteraceae</taxon>
        <taxon>Croceicoccus</taxon>
    </lineage>
</organism>
<dbReference type="PANTHER" id="PTHR43591:SF24">
    <property type="entry name" value="2-METHOXY-6-POLYPRENYL-1,4-BENZOQUINOL METHYLASE, MITOCHONDRIAL"/>
    <property type="match status" value="1"/>
</dbReference>
<dbReference type="GO" id="GO:0032259">
    <property type="term" value="P:methylation"/>
    <property type="evidence" value="ECO:0007669"/>
    <property type="project" value="UniProtKB-KW"/>
</dbReference>
<gene>
    <name evidence="3" type="ORF">RM533_12415</name>
</gene>
<dbReference type="InterPro" id="IPR029063">
    <property type="entry name" value="SAM-dependent_MTases_sf"/>
</dbReference>
<sequence>MTQHATSLPDPASGPISGKTPDDRPDLVSSSRDYARRFAGQAGERFLARQNALVGTALADKRAITILDVGGGHGQLAPWLQLAGHTVTVLGSAPLDEPHKIGKAHFVQGSLVNLPFPDKAFDTVIAVRMLAHVHDWQKFISELCRVAANSVIVDFPALESTVAVSALLPLKQMVERDARPFRRFRKREIAGAFGRCAFDQTAYCGEWLLPMALHRIGHGAWPLRWVEAVGKNIGLTRRFGNPVIMRADRRPAKTAATTRGVASCSADHAA</sequence>
<dbReference type="PANTHER" id="PTHR43591">
    <property type="entry name" value="METHYLTRANSFERASE"/>
    <property type="match status" value="1"/>
</dbReference>
<dbReference type="Proteomes" id="UP001259803">
    <property type="component" value="Unassembled WGS sequence"/>
</dbReference>
<dbReference type="Gene3D" id="3.40.50.150">
    <property type="entry name" value="Vaccinia Virus protein VP39"/>
    <property type="match status" value="1"/>
</dbReference>
<name>A0ABU2ZK33_9SPHN</name>
<keyword evidence="3" id="KW-0808">Transferase</keyword>
<feature type="domain" description="Methyltransferase type 11" evidence="2">
    <location>
        <begin position="67"/>
        <end position="147"/>
    </location>
</feature>
<dbReference type="Pfam" id="PF08241">
    <property type="entry name" value="Methyltransf_11"/>
    <property type="match status" value="1"/>
</dbReference>
<reference evidence="3 4" key="1">
    <citation type="submission" date="2023-09" db="EMBL/GenBank/DDBJ databases">
        <authorList>
            <person name="Rey-Velasco X."/>
        </authorList>
    </citation>
    <scope>NUCLEOTIDE SEQUENCE [LARGE SCALE GENOMIC DNA]</scope>
    <source>
        <strain evidence="3 4">F390</strain>
    </source>
</reference>
<feature type="region of interest" description="Disordered" evidence="1">
    <location>
        <begin position="1"/>
        <end position="29"/>
    </location>
</feature>
<dbReference type="SUPFAM" id="SSF53335">
    <property type="entry name" value="S-adenosyl-L-methionine-dependent methyltransferases"/>
    <property type="match status" value="1"/>
</dbReference>
<comment type="caution">
    <text evidence="3">The sequence shown here is derived from an EMBL/GenBank/DDBJ whole genome shotgun (WGS) entry which is preliminary data.</text>
</comment>
<evidence type="ECO:0000256" key="1">
    <source>
        <dbReference type="SAM" id="MobiDB-lite"/>
    </source>
</evidence>
<keyword evidence="3" id="KW-0489">Methyltransferase</keyword>
<proteinExistence type="predicted"/>
<evidence type="ECO:0000259" key="2">
    <source>
        <dbReference type="Pfam" id="PF08241"/>
    </source>
</evidence>
<evidence type="ECO:0000313" key="3">
    <source>
        <dbReference type="EMBL" id="MDT0576971.1"/>
    </source>
</evidence>
<accession>A0ABU2ZK33</accession>
<evidence type="ECO:0000313" key="4">
    <source>
        <dbReference type="Proteomes" id="UP001259803"/>
    </source>
</evidence>
<keyword evidence="4" id="KW-1185">Reference proteome</keyword>
<dbReference type="EMBL" id="JAVRHS010000014">
    <property type="protein sequence ID" value="MDT0576971.1"/>
    <property type="molecule type" value="Genomic_DNA"/>
</dbReference>
<dbReference type="GO" id="GO:0008168">
    <property type="term" value="F:methyltransferase activity"/>
    <property type="evidence" value="ECO:0007669"/>
    <property type="project" value="UniProtKB-KW"/>
</dbReference>
<protein>
    <submittedName>
        <fullName evidence="3">Class I SAM-dependent methyltransferase</fullName>
    </submittedName>
</protein>
<dbReference type="RefSeq" id="WP_311341546.1">
    <property type="nucleotide sequence ID" value="NZ_JAVRHS010000014.1"/>
</dbReference>
<dbReference type="InterPro" id="IPR013216">
    <property type="entry name" value="Methyltransf_11"/>
</dbReference>